<proteinExistence type="predicted"/>
<dbReference type="InterPro" id="IPR052818">
    <property type="entry name" value="NEDD1_Spindle_Assembly"/>
</dbReference>
<organism evidence="4">
    <name type="scientific">Chaetoceros debilis</name>
    <dbReference type="NCBI Taxonomy" id="122233"/>
    <lineage>
        <taxon>Eukaryota</taxon>
        <taxon>Sar</taxon>
        <taxon>Stramenopiles</taxon>
        <taxon>Ochrophyta</taxon>
        <taxon>Bacillariophyta</taxon>
        <taxon>Coscinodiscophyceae</taxon>
        <taxon>Chaetocerotophycidae</taxon>
        <taxon>Chaetocerotales</taxon>
        <taxon>Chaetocerotaceae</taxon>
        <taxon>Chaetoceros</taxon>
    </lineage>
</organism>
<dbReference type="GO" id="GO:0007020">
    <property type="term" value="P:microtubule nucleation"/>
    <property type="evidence" value="ECO:0007669"/>
    <property type="project" value="TreeGrafter"/>
</dbReference>
<dbReference type="Gene3D" id="2.130.10.10">
    <property type="entry name" value="YVTN repeat-like/Quinoprotein amine dehydrogenase"/>
    <property type="match status" value="2"/>
</dbReference>
<name>A0A7S3QHZ8_9STRA</name>
<accession>A0A7S3QHZ8</accession>
<gene>
    <name evidence="4" type="ORF">CDEB00056_LOCUS22543</name>
</gene>
<sequence length="786" mass="83861">MSSNSNVSSTPVIAIACGPTITTWDLALSSQASSISASLDVASASGSSPVNLNLFDGNVLAGKKGTGVVQFRPHSDDAVVDLAWNHNGQVIASCSDSIAEHGLPNVVLTHYSTQTKLESLSNFHTSKTAAASAAASSISNSSVSTSVTDTPPATSITFGGKNAKSRYLCVSDKGGAASVWDMKKISRVRCFRMKASSSSSASSHSNNPAAAAAAAASTSDYSRPACVKSCMDPTDTHVVALHGDSILQPTRCVALELFHLKTGSRVATLRTKDGMYGGGADTFCFSHSNHDRLCVGSRDGSLLLWDISKVNSGSGKISSSNGGGGQPMTVLERRHRGPVTDVAFSPVNGKELLASCSMDGTVAFHDLDSKQTIQTIRPHLHLRGFPRKTGKGLTSFAFHHDGYTWACGTEEGLVFTYDLRQSTEGPLCTLDVNSAAMDPVNCIQFMQTTASSSVVASSKTPKSTKKIPAATEVEGKVQAQSNSQAYNPVERTKITSSSGVTKPKITRKTEPAPYNMTHMASPPAASISKDLFPTSTERPSKSHVSTSASKPPPISSSSQKKDLSVSFDGTSPKKYESTSTVKEPYNLDKVVESSSESYAGTDLGDEMIKDFDGLYERIKNRGLHTEDADVDGAQTPTRDAKEETGGTGDIADVDGPRPSSSSAEREPKSKSKGLSRSDREKNNLLRPSTASMSIANSSSRTTRHLDDKNNILSKSQVQEMVDDAVEGVRDDMEEAIQSLHCEFLKQLQKQANEISIMLEQEKEKFESIQIENAMLKEENDTLKKFF</sequence>
<protein>
    <submittedName>
        <fullName evidence="4">Uncharacterized protein</fullName>
    </submittedName>
</protein>
<feature type="region of interest" description="Disordered" evidence="3">
    <location>
        <begin position="625"/>
        <end position="712"/>
    </location>
</feature>
<evidence type="ECO:0000256" key="3">
    <source>
        <dbReference type="SAM" id="MobiDB-lite"/>
    </source>
</evidence>
<keyword evidence="2" id="KW-0175">Coiled coil</keyword>
<dbReference type="GO" id="GO:0036064">
    <property type="term" value="C:ciliary basal body"/>
    <property type="evidence" value="ECO:0007669"/>
    <property type="project" value="TreeGrafter"/>
</dbReference>
<feature type="coiled-coil region" evidence="2">
    <location>
        <begin position="744"/>
        <end position="778"/>
    </location>
</feature>
<dbReference type="AlphaFoldDB" id="A0A7S3QHZ8"/>
<dbReference type="SMART" id="SM00320">
    <property type="entry name" value="WD40"/>
    <property type="match status" value="5"/>
</dbReference>
<dbReference type="GO" id="GO:0005737">
    <property type="term" value="C:cytoplasm"/>
    <property type="evidence" value="ECO:0007669"/>
    <property type="project" value="TreeGrafter"/>
</dbReference>
<dbReference type="PROSITE" id="PS50082">
    <property type="entry name" value="WD_REPEATS_2"/>
    <property type="match status" value="1"/>
</dbReference>
<feature type="repeat" description="WD" evidence="1">
    <location>
        <begin position="332"/>
        <end position="375"/>
    </location>
</feature>
<keyword evidence="1" id="KW-0853">WD repeat</keyword>
<dbReference type="PANTHER" id="PTHR44414">
    <property type="entry name" value="PROTEIN NEDD1"/>
    <property type="match status" value="1"/>
</dbReference>
<reference evidence="4" key="1">
    <citation type="submission" date="2021-01" db="EMBL/GenBank/DDBJ databases">
        <authorList>
            <person name="Corre E."/>
            <person name="Pelletier E."/>
            <person name="Niang G."/>
            <person name="Scheremetjew M."/>
            <person name="Finn R."/>
            <person name="Kale V."/>
            <person name="Holt S."/>
            <person name="Cochrane G."/>
            <person name="Meng A."/>
            <person name="Brown T."/>
            <person name="Cohen L."/>
        </authorList>
    </citation>
    <scope>NUCLEOTIDE SEQUENCE</scope>
    <source>
        <strain evidence="4">MM31A-1</strain>
    </source>
</reference>
<feature type="region of interest" description="Disordered" evidence="3">
    <location>
        <begin position="475"/>
        <end position="603"/>
    </location>
</feature>
<evidence type="ECO:0000256" key="1">
    <source>
        <dbReference type="PROSITE-ProRule" id="PRU00221"/>
    </source>
</evidence>
<dbReference type="GO" id="GO:0005814">
    <property type="term" value="C:centriole"/>
    <property type="evidence" value="ECO:0007669"/>
    <property type="project" value="TreeGrafter"/>
</dbReference>
<dbReference type="GO" id="GO:0005813">
    <property type="term" value="C:centrosome"/>
    <property type="evidence" value="ECO:0007669"/>
    <property type="project" value="TreeGrafter"/>
</dbReference>
<dbReference type="EMBL" id="HBIO01029376">
    <property type="protein sequence ID" value="CAE0477690.1"/>
    <property type="molecule type" value="Transcribed_RNA"/>
</dbReference>
<dbReference type="InterPro" id="IPR036322">
    <property type="entry name" value="WD40_repeat_dom_sf"/>
</dbReference>
<dbReference type="GO" id="GO:0043015">
    <property type="term" value="F:gamma-tubulin binding"/>
    <property type="evidence" value="ECO:0007669"/>
    <property type="project" value="TreeGrafter"/>
</dbReference>
<dbReference type="PANTHER" id="PTHR44414:SF1">
    <property type="entry name" value="PROTEIN NEDD1"/>
    <property type="match status" value="1"/>
</dbReference>
<dbReference type="InterPro" id="IPR015943">
    <property type="entry name" value="WD40/YVTN_repeat-like_dom_sf"/>
</dbReference>
<dbReference type="GO" id="GO:0000278">
    <property type="term" value="P:mitotic cell cycle"/>
    <property type="evidence" value="ECO:0007669"/>
    <property type="project" value="TreeGrafter"/>
</dbReference>
<evidence type="ECO:0000256" key="2">
    <source>
        <dbReference type="SAM" id="Coils"/>
    </source>
</evidence>
<evidence type="ECO:0000313" key="4">
    <source>
        <dbReference type="EMBL" id="CAE0477690.1"/>
    </source>
</evidence>
<dbReference type="GO" id="GO:0000922">
    <property type="term" value="C:spindle pole"/>
    <property type="evidence" value="ECO:0007669"/>
    <property type="project" value="TreeGrafter"/>
</dbReference>
<dbReference type="SUPFAM" id="SSF50978">
    <property type="entry name" value="WD40 repeat-like"/>
    <property type="match status" value="1"/>
</dbReference>
<feature type="compositionally biased region" description="Basic and acidic residues" evidence="3">
    <location>
        <begin position="663"/>
        <end position="683"/>
    </location>
</feature>
<feature type="compositionally biased region" description="Low complexity" evidence="3">
    <location>
        <begin position="688"/>
        <end position="700"/>
    </location>
</feature>
<dbReference type="InterPro" id="IPR001680">
    <property type="entry name" value="WD40_rpt"/>
</dbReference>
<dbReference type="Pfam" id="PF00400">
    <property type="entry name" value="WD40"/>
    <property type="match status" value="2"/>
</dbReference>